<dbReference type="SUPFAM" id="SSF52047">
    <property type="entry name" value="RNI-like"/>
    <property type="match status" value="1"/>
</dbReference>
<accession>A0A0C3VQK0</accession>
<dbReference type="CDD" id="cd22160">
    <property type="entry name" value="F-box_AtFBL13-like"/>
    <property type="match status" value="1"/>
</dbReference>
<dbReference type="AlphaFoldDB" id="G7JB20"/>
<protein>
    <submittedName>
        <fullName evidence="2">F-box/RNI/FBD-like domain protein</fullName>
    </submittedName>
    <submittedName>
        <fullName evidence="3">Putative F-box domain, FBD domain, leucine-rich repeat domain, L domain-containing protein</fullName>
    </submittedName>
</protein>
<dbReference type="SMART" id="SM00579">
    <property type="entry name" value="FBD"/>
    <property type="match status" value="1"/>
</dbReference>
<gene>
    <name evidence="2" type="ordered locus">MTR_3g107160</name>
    <name evidence="3" type="ORF">MtrunA17_Chr3g0137681</name>
</gene>
<feature type="domain" description="FBD" evidence="1">
    <location>
        <begin position="317"/>
        <end position="383"/>
    </location>
</feature>
<keyword evidence="5" id="KW-1185">Reference proteome</keyword>
<dbReference type="InterPro" id="IPR006566">
    <property type="entry name" value="FBD"/>
</dbReference>
<dbReference type="Pfam" id="PF24758">
    <property type="entry name" value="LRR_At5g56370"/>
    <property type="match status" value="1"/>
</dbReference>
<evidence type="ECO:0000313" key="4">
    <source>
        <dbReference type="EnsemblPlants" id="AES73648"/>
    </source>
</evidence>
<dbReference type="HOGENOM" id="CLU_010721_1_0_1"/>
<dbReference type="InterPro" id="IPR055411">
    <property type="entry name" value="LRR_FXL15/At3g58940/PEG3-like"/>
</dbReference>
<accession>G7JB20</accession>
<dbReference type="PANTHER" id="PTHR31293:SF12">
    <property type="entry name" value="RNI-LIKE SUPERFAMILY PROTEIN"/>
    <property type="match status" value="1"/>
</dbReference>
<dbReference type="EMBL" id="PSQE01000003">
    <property type="protein sequence ID" value="RHN70633.1"/>
    <property type="molecule type" value="Genomic_DNA"/>
</dbReference>
<sequence>MSSTGDDRRDVISDLPDRVICHIISFLPTEQAVATSVLSKRWTHLWLSVPTLRLDVDLKHREALFCFNEFVYSVLLARDSVKYKSCIMDIWYHNDDLSHIGFRNFIKWINHVVQRGVEHLEISTNMHDDHPFKFPISILTCKTLVHLDFYKFIVKDFSSITLPSLKILHFEETNFLNYQDLILLLAGCPNLENLRATFLEFHSEDSLTYQELQSLSLNKLTKAKMWGTYCHFPLKALHNVKLLFIEINKVYRGCDEIPTFHNLTTLALYSINSNWHLLAQVLNHCPNLQNIELSQGTHNEIIEGVEENWEDPISVPHCLSLKLQTCSILKFLGQESELLLAKHILKNARVLQTMKINCGKELKTYRELLLCPRASPICEVVIDCKRGSM</sequence>
<evidence type="ECO:0000313" key="2">
    <source>
        <dbReference type="EMBL" id="AES73648.2"/>
    </source>
</evidence>
<dbReference type="SUPFAM" id="SSF81383">
    <property type="entry name" value="F-box domain"/>
    <property type="match status" value="1"/>
</dbReference>
<dbReference type="Proteomes" id="UP000265566">
    <property type="component" value="Chromosome 3"/>
</dbReference>
<dbReference type="Gene3D" id="3.80.10.10">
    <property type="entry name" value="Ribonuclease Inhibitor"/>
    <property type="match status" value="1"/>
</dbReference>
<dbReference type="EMBL" id="CM001219">
    <property type="protein sequence ID" value="AES73648.2"/>
    <property type="molecule type" value="Genomic_DNA"/>
</dbReference>
<dbReference type="InterPro" id="IPR036047">
    <property type="entry name" value="F-box-like_dom_sf"/>
</dbReference>
<dbReference type="InterPro" id="IPR001810">
    <property type="entry name" value="F-box_dom"/>
</dbReference>
<organism evidence="2 5">
    <name type="scientific">Medicago truncatula</name>
    <name type="common">Barrel medic</name>
    <name type="synonym">Medicago tribuloides</name>
    <dbReference type="NCBI Taxonomy" id="3880"/>
    <lineage>
        <taxon>Eukaryota</taxon>
        <taxon>Viridiplantae</taxon>
        <taxon>Streptophyta</taxon>
        <taxon>Embryophyta</taxon>
        <taxon>Tracheophyta</taxon>
        <taxon>Spermatophyta</taxon>
        <taxon>Magnoliopsida</taxon>
        <taxon>eudicotyledons</taxon>
        <taxon>Gunneridae</taxon>
        <taxon>Pentapetalae</taxon>
        <taxon>rosids</taxon>
        <taxon>fabids</taxon>
        <taxon>Fabales</taxon>
        <taxon>Fabaceae</taxon>
        <taxon>Papilionoideae</taxon>
        <taxon>50 kb inversion clade</taxon>
        <taxon>NPAAA clade</taxon>
        <taxon>Hologalegina</taxon>
        <taxon>IRL clade</taxon>
        <taxon>Trifolieae</taxon>
        <taxon>Medicago</taxon>
    </lineage>
</organism>
<reference evidence="4" key="3">
    <citation type="submission" date="2015-04" db="UniProtKB">
        <authorList>
            <consortium name="EnsemblPlants"/>
        </authorList>
    </citation>
    <scope>IDENTIFICATION</scope>
    <source>
        <strain evidence="4">cv. Jemalong A17</strain>
    </source>
</reference>
<reference evidence="3" key="4">
    <citation type="journal article" date="2018" name="Nat. Plants">
        <title>Whole-genome landscape of Medicago truncatula symbiotic genes.</title>
        <authorList>
            <person name="Pecrix Y."/>
            <person name="Gamas P."/>
            <person name="Carrere S."/>
        </authorList>
    </citation>
    <scope>NUCLEOTIDE SEQUENCE</scope>
    <source>
        <tissue evidence="3">Leaves</tissue>
    </source>
</reference>
<proteinExistence type="predicted"/>
<dbReference type="eggNOG" id="ENOG502RYTW">
    <property type="taxonomic scope" value="Eukaryota"/>
</dbReference>
<dbReference type="PANTHER" id="PTHR31293">
    <property type="entry name" value="RNI-LIKE SUPERFAMILY PROTEIN"/>
    <property type="match status" value="1"/>
</dbReference>
<reference evidence="2 5" key="2">
    <citation type="journal article" date="2014" name="BMC Genomics">
        <title>An improved genome release (version Mt4.0) for the model legume Medicago truncatula.</title>
        <authorList>
            <person name="Tang H."/>
            <person name="Krishnakumar V."/>
            <person name="Bidwell S."/>
            <person name="Rosen B."/>
            <person name="Chan A."/>
            <person name="Zhou S."/>
            <person name="Gentzbittel L."/>
            <person name="Childs K.L."/>
            <person name="Yandell M."/>
            <person name="Gundlach H."/>
            <person name="Mayer K.F."/>
            <person name="Schwartz D.C."/>
            <person name="Town C.D."/>
        </authorList>
    </citation>
    <scope>GENOME REANNOTATION</scope>
    <source>
        <strain evidence="4 5">cv. Jemalong A17</strain>
    </source>
</reference>
<dbReference type="STRING" id="3880.G7JB20"/>
<dbReference type="Gramene" id="rna19240">
    <property type="protein sequence ID" value="RHN70633.1"/>
    <property type="gene ID" value="gene19240"/>
</dbReference>
<dbReference type="Gene3D" id="1.20.1280.50">
    <property type="match status" value="1"/>
</dbReference>
<evidence type="ECO:0000259" key="1">
    <source>
        <dbReference type="SMART" id="SM00579"/>
    </source>
</evidence>
<dbReference type="InterPro" id="IPR055294">
    <property type="entry name" value="FBL60-like"/>
</dbReference>
<dbReference type="InterPro" id="IPR053781">
    <property type="entry name" value="F-box_AtFBL13-like"/>
</dbReference>
<dbReference type="EnsemblPlants" id="AES73648">
    <property type="protein sequence ID" value="AES73648"/>
    <property type="gene ID" value="MTR_3g107160"/>
</dbReference>
<name>G7JB20_MEDTR</name>
<evidence type="ECO:0000313" key="3">
    <source>
        <dbReference type="EMBL" id="RHN70633.1"/>
    </source>
</evidence>
<dbReference type="Proteomes" id="UP000002051">
    <property type="component" value="Chromosome 3"/>
</dbReference>
<reference evidence="2 5" key="1">
    <citation type="journal article" date="2011" name="Nature">
        <title>The Medicago genome provides insight into the evolution of rhizobial symbioses.</title>
        <authorList>
            <person name="Young N.D."/>
            <person name="Debelle F."/>
            <person name="Oldroyd G.E."/>
            <person name="Geurts R."/>
            <person name="Cannon S.B."/>
            <person name="Udvardi M.K."/>
            <person name="Benedito V.A."/>
            <person name="Mayer K.F."/>
            <person name="Gouzy J."/>
            <person name="Schoof H."/>
            <person name="Van de Peer Y."/>
            <person name="Proost S."/>
            <person name="Cook D.R."/>
            <person name="Meyers B.C."/>
            <person name="Spannagl M."/>
            <person name="Cheung F."/>
            <person name="De Mita S."/>
            <person name="Krishnakumar V."/>
            <person name="Gundlach H."/>
            <person name="Zhou S."/>
            <person name="Mudge J."/>
            <person name="Bharti A.K."/>
            <person name="Murray J.D."/>
            <person name="Naoumkina M.A."/>
            <person name="Rosen B."/>
            <person name="Silverstein K.A."/>
            <person name="Tang H."/>
            <person name="Rombauts S."/>
            <person name="Zhao P.X."/>
            <person name="Zhou P."/>
            <person name="Barbe V."/>
            <person name="Bardou P."/>
            <person name="Bechner M."/>
            <person name="Bellec A."/>
            <person name="Berger A."/>
            <person name="Berges H."/>
            <person name="Bidwell S."/>
            <person name="Bisseling T."/>
            <person name="Choisne N."/>
            <person name="Couloux A."/>
            <person name="Denny R."/>
            <person name="Deshpande S."/>
            <person name="Dai X."/>
            <person name="Doyle J.J."/>
            <person name="Dudez A.M."/>
            <person name="Farmer A.D."/>
            <person name="Fouteau S."/>
            <person name="Franken C."/>
            <person name="Gibelin C."/>
            <person name="Gish J."/>
            <person name="Goldstein S."/>
            <person name="Gonzalez A.J."/>
            <person name="Green P.J."/>
            <person name="Hallab A."/>
            <person name="Hartog M."/>
            <person name="Hua A."/>
            <person name="Humphray S.J."/>
            <person name="Jeong D.H."/>
            <person name="Jing Y."/>
            <person name="Jocker A."/>
            <person name="Kenton S.M."/>
            <person name="Kim D.J."/>
            <person name="Klee K."/>
            <person name="Lai H."/>
            <person name="Lang C."/>
            <person name="Lin S."/>
            <person name="Macmil S.L."/>
            <person name="Magdelenat G."/>
            <person name="Matthews L."/>
            <person name="McCorrison J."/>
            <person name="Monaghan E.L."/>
            <person name="Mun J.H."/>
            <person name="Najar F.Z."/>
            <person name="Nicholson C."/>
            <person name="Noirot C."/>
            <person name="O'Bleness M."/>
            <person name="Paule C.R."/>
            <person name="Poulain J."/>
            <person name="Prion F."/>
            <person name="Qin B."/>
            <person name="Qu C."/>
            <person name="Retzel E.F."/>
            <person name="Riddle C."/>
            <person name="Sallet E."/>
            <person name="Samain S."/>
            <person name="Samson N."/>
            <person name="Sanders I."/>
            <person name="Saurat O."/>
            <person name="Scarpelli C."/>
            <person name="Schiex T."/>
            <person name="Segurens B."/>
            <person name="Severin A.J."/>
            <person name="Sherrier D.J."/>
            <person name="Shi R."/>
            <person name="Sims S."/>
            <person name="Singer S.R."/>
            <person name="Sinharoy S."/>
            <person name="Sterck L."/>
            <person name="Viollet A."/>
            <person name="Wang B.B."/>
            <person name="Wang K."/>
            <person name="Wang M."/>
            <person name="Wang X."/>
            <person name="Warfsmann J."/>
            <person name="Weissenbach J."/>
            <person name="White D.D."/>
            <person name="White J.D."/>
            <person name="Wiley G.B."/>
            <person name="Wincker P."/>
            <person name="Xing Y."/>
            <person name="Yang L."/>
            <person name="Yao Z."/>
            <person name="Ying F."/>
            <person name="Zhai J."/>
            <person name="Zhou L."/>
            <person name="Zuber A."/>
            <person name="Denarie J."/>
            <person name="Dixon R.A."/>
            <person name="May G.D."/>
            <person name="Schwartz D.C."/>
            <person name="Rogers J."/>
            <person name="Quetier F."/>
            <person name="Town C.D."/>
            <person name="Roe B.A."/>
        </authorList>
    </citation>
    <scope>NUCLEOTIDE SEQUENCE [LARGE SCALE GENOMIC DNA]</scope>
    <source>
        <strain evidence="2">A17</strain>
        <strain evidence="4 5">cv. Jemalong A17</strain>
    </source>
</reference>
<dbReference type="InterPro" id="IPR032675">
    <property type="entry name" value="LRR_dom_sf"/>
</dbReference>
<evidence type="ECO:0000313" key="5">
    <source>
        <dbReference type="Proteomes" id="UP000002051"/>
    </source>
</evidence>
<dbReference type="Pfam" id="PF08387">
    <property type="entry name" value="FBD"/>
    <property type="match status" value="1"/>
</dbReference>
<dbReference type="Pfam" id="PF00646">
    <property type="entry name" value="F-box"/>
    <property type="match status" value="1"/>
</dbReference>
<dbReference type="PaxDb" id="3880-AES73648"/>